<dbReference type="AlphaFoldDB" id="A0A085J9B0"/>
<dbReference type="Proteomes" id="UP000028602">
    <property type="component" value="Unassembled WGS sequence"/>
</dbReference>
<comment type="catalytic activity">
    <reaction evidence="5">
        <text>(5R)-5-hydroxy-L-lysine + GTP = (5R)-5-phosphooxy-L-lysine + GDP + H(+)</text>
        <dbReference type="Rhea" id="RHEA:19049"/>
        <dbReference type="ChEBI" id="CHEBI:15378"/>
        <dbReference type="ChEBI" id="CHEBI:37565"/>
        <dbReference type="ChEBI" id="CHEBI:57882"/>
        <dbReference type="ChEBI" id="CHEBI:58189"/>
        <dbReference type="ChEBI" id="CHEBI:58357"/>
        <dbReference type="EC" id="2.7.1.81"/>
    </reaction>
</comment>
<evidence type="ECO:0000256" key="1">
    <source>
        <dbReference type="ARBA" id="ARBA00004496"/>
    </source>
</evidence>
<keyword evidence="4" id="KW-0418">Kinase</keyword>
<evidence type="ECO:0000313" key="10">
    <source>
        <dbReference type="EMBL" id="KFD17056.1"/>
    </source>
</evidence>
<name>A0A085J9B0_9GAMM</name>
<evidence type="ECO:0000256" key="5">
    <source>
        <dbReference type="ARBA" id="ARBA00036820"/>
    </source>
</evidence>
<evidence type="ECO:0000313" key="11">
    <source>
        <dbReference type="Proteomes" id="UP000028602"/>
    </source>
</evidence>
<keyword evidence="11" id="KW-1185">Reference proteome</keyword>
<dbReference type="eggNOG" id="COG2334">
    <property type="taxonomic scope" value="Bacteria"/>
</dbReference>
<dbReference type="InterPro" id="IPR050249">
    <property type="entry name" value="Pseudomonas-type_ThrB"/>
</dbReference>
<comment type="caution">
    <text evidence="10">The sequence shown here is derived from an EMBL/GenBank/DDBJ whole genome shotgun (WGS) entry which is preliminary data.</text>
</comment>
<evidence type="ECO:0000256" key="8">
    <source>
        <dbReference type="ARBA" id="ARBA00040505"/>
    </source>
</evidence>
<gene>
    <name evidence="10" type="ORF">GTPT_3330</name>
</gene>
<organism evidence="10 11">
    <name type="scientific">Tatumella ptyseos ATCC 33301</name>
    <dbReference type="NCBI Taxonomy" id="1005995"/>
    <lineage>
        <taxon>Bacteria</taxon>
        <taxon>Pseudomonadati</taxon>
        <taxon>Pseudomonadota</taxon>
        <taxon>Gammaproteobacteria</taxon>
        <taxon>Enterobacterales</taxon>
        <taxon>Erwiniaceae</taxon>
        <taxon>Tatumella</taxon>
    </lineage>
</organism>
<evidence type="ECO:0000256" key="7">
    <source>
        <dbReference type="ARBA" id="ARBA00038873"/>
    </source>
</evidence>
<dbReference type="EC" id="2.7.1.81" evidence="7"/>
<reference evidence="10 11" key="1">
    <citation type="submission" date="2014-05" db="EMBL/GenBank/DDBJ databases">
        <title>ATOL: Assembling a taxonomically balanced genome-scale reconstruction of the evolutionary history of the Enterobacteriaceae.</title>
        <authorList>
            <person name="Plunkett G.III."/>
            <person name="Neeno-Eckwall E.C."/>
            <person name="Glasner J.D."/>
            <person name="Perna N.T."/>
        </authorList>
    </citation>
    <scope>NUCLEOTIDE SEQUENCE [LARGE SCALE GENOMIC DNA]</scope>
    <source>
        <strain evidence="10 11">ATCC 33301</strain>
    </source>
</reference>
<evidence type="ECO:0000256" key="2">
    <source>
        <dbReference type="ARBA" id="ARBA00022490"/>
    </source>
</evidence>
<dbReference type="Gene3D" id="3.90.1200.10">
    <property type="match status" value="1"/>
</dbReference>
<dbReference type="OrthoDB" id="156345at2"/>
<evidence type="ECO:0000256" key="3">
    <source>
        <dbReference type="ARBA" id="ARBA00022679"/>
    </source>
</evidence>
<dbReference type="SUPFAM" id="SSF56112">
    <property type="entry name" value="Protein kinase-like (PK-like)"/>
    <property type="match status" value="1"/>
</dbReference>
<dbReference type="InterPro" id="IPR011009">
    <property type="entry name" value="Kinase-like_dom_sf"/>
</dbReference>
<comment type="subcellular location">
    <subcellularLocation>
        <location evidence="1">Cytoplasm</location>
    </subcellularLocation>
</comment>
<proteinExistence type="predicted"/>
<comment type="function">
    <text evidence="6">Catalyzes the GTP-dependent phosphorylation of 5-hydroxy-L-lysine.</text>
</comment>
<dbReference type="GO" id="GO:0005737">
    <property type="term" value="C:cytoplasm"/>
    <property type="evidence" value="ECO:0007669"/>
    <property type="project" value="UniProtKB-SubCell"/>
</dbReference>
<dbReference type="InterPro" id="IPR002575">
    <property type="entry name" value="Aminoglycoside_PTrfase"/>
</dbReference>
<protein>
    <recommendedName>
        <fullName evidence="8">Hydroxylysine kinase</fullName>
        <ecNumber evidence="7">2.7.1.81</ecNumber>
    </recommendedName>
</protein>
<keyword evidence="2" id="KW-0963">Cytoplasm</keyword>
<dbReference type="PANTHER" id="PTHR21064">
    <property type="entry name" value="AMINOGLYCOSIDE PHOSPHOTRANSFERASE DOMAIN-CONTAINING PROTEIN-RELATED"/>
    <property type="match status" value="1"/>
</dbReference>
<dbReference type="EMBL" id="JMPR01000054">
    <property type="protein sequence ID" value="KFD17056.1"/>
    <property type="molecule type" value="Genomic_DNA"/>
</dbReference>
<dbReference type="PANTHER" id="PTHR21064:SF1">
    <property type="entry name" value="HYDROXYLYSINE KINASE"/>
    <property type="match status" value="1"/>
</dbReference>
<feature type="domain" description="Aminoglycoside phosphotransferase" evidence="9">
    <location>
        <begin position="60"/>
        <end position="279"/>
    </location>
</feature>
<accession>A0A085J9B0</accession>
<dbReference type="Pfam" id="PF01636">
    <property type="entry name" value="APH"/>
    <property type="match status" value="1"/>
</dbReference>
<evidence type="ECO:0000256" key="6">
    <source>
        <dbReference type="ARBA" id="ARBA00037368"/>
    </source>
</evidence>
<dbReference type="GO" id="GO:0047992">
    <property type="term" value="F:hydroxylysine kinase activity"/>
    <property type="evidence" value="ECO:0007669"/>
    <property type="project" value="UniProtKB-EC"/>
</dbReference>
<evidence type="ECO:0000256" key="4">
    <source>
        <dbReference type="ARBA" id="ARBA00022777"/>
    </source>
</evidence>
<keyword evidence="3 10" id="KW-0808">Transferase</keyword>
<dbReference type="RefSeq" id="WP_025902797.1">
    <property type="nucleotide sequence ID" value="NZ_ATMJ01000014.1"/>
</dbReference>
<sequence>MITNDAIKKSRLSAALSLLDESGLVNGKDEISPALVKNILNIRYGLEGELRRLPTEKDDSFILTCDGGHRLVKISSSGESRGVVEMQSAVMEWLNNHTSAWEVQNVITTLDGESIVPIQTKSVRYLRVLTYISGDIMATVPVDEEQLILTGRAAGEIDMALRGFAHQHDLHPLVWDLANVPTLEILQEELTDENLRALAAEAFERFTRNVVPLMGELETQVIHGDFSPYNVLVSAESADFVSGIIDFGDAVRTCVIFEPAVSVCNLLGKWADDPWGAPLAYLRGYLSSYQMSPAHAVLIADAATARLALRAVVSQWRAQRLPDRREYIESHAKHDRDNLAMALATPVSDVQARIHHLSATSSF</sequence>
<evidence type="ECO:0000259" key="9">
    <source>
        <dbReference type="Pfam" id="PF01636"/>
    </source>
</evidence>